<organism evidence="2 3">
    <name type="scientific">Pseudoalteromonas agarivorans</name>
    <dbReference type="NCBI Taxonomy" id="176102"/>
    <lineage>
        <taxon>Bacteria</taxon>
        <taxon>Pseudomonadati</taxon>
        <taxon>Pseudomonadota</taxon>
        <taxon>Gammaproteobacteria</taxon>
        <taxon>Alteromonadales</taxon>
        <taxon>Pseudoalteromonadaceae</taxon>
        <taxon>Pseudoalteromonas</taxon>
    </lineage>
</organism>
<dbReference type="RefSeq" id="WP_121637773.1">
    <property type="nucleotide sequence ID" value="NZ_CP033065.1"/>
</dbReference>
<dbReference type="EMBL" id="CP033065">
    <property type="protein sequence ID" value="AYM87202.1"/>
    <property type="molecule type" value="Genomic_DNA"/>
</dbReference>
<dbReference type="InterPro" id="IPR016181">
    <property type="entry name" value="Acyl_CoA_acyltransferase"/>
</dbReference>
<proteinExistence type="predicted"/>
<name>A0AAD0TZN4_9GAMM</name>
<dbReference type="SUPFAM" id="SSF55729">
    <property type="entry name" value="Acyl-CoA N-acyltransferases (Nat)"/>
    <property type="match status" value="1"/>
</dbReference>
<feature type="domain" description="N-acetyltransferase" evidence="1">
    <location>
        <begin position="9"/>
        <end position="178"/>
    </location>
</feature>
<protein>
    <submittedName>
        <fullName evidence="2">N-acetyltransferase</fullName>
    </submittedName>
</protein>
<dbReference type="PROSITE" id="PS51186">
    <property type="entry name" value="GNAT"/>
    <property type="match status" value="1"/>
</dbReference>
<dbReference type="Pfam" id="PF13302">
    <property type="entry name" value="Acetyltransf_3"/>
    <property type="match status" value="1"/>
</dbReference>
<evidence type="ECO:0000259" key="1">
    <source>
        <dbReference type="PROSITE" id="PS51186"/>
    </source>
</evidence>
<dbReference type="Gene3D" id="3.40.630.30">
    <property type="match status" value="1"/>
</dbReference>
<dbReference type="GO" id="GO:0016747">
    <property type="term" value="F:acyltransferase activity, transferring groups other than amino-acyl groups"/>
    <property type="evidence" value="ECO:0007669"/>
    <property type="project" value="InterPro"/>
</dbReference>
<dbReference type="PANTHER" id="PTHR43792">
    <property type="entry name" value="GNAT FAMILY, PUTATIVE (AFU_ORTHOLOGUE AFUA_3G00765)-RELATED-RELATED"/>
    <property type="match status" value="1"/>
</dbReference>
<dbReference type="AlphaFoldDB" id="A0AAD0TZN4"/>
<gene>
    <name evidence="2" type="ORF">D9T18_11245</name>
</gene>
<dbReference type="InterPro" id="IPR051531">
    <property type="entry name" value="N-acetyltransferase"/>
</dbReference>
<accession>A0AAD0TZN4</accession>
<evidence type="ECO:0000313" key="2">
    <source>
        <dbReference type="EMBL" id="AYM87202.1"/>
    </source>
</evidence>
<dbReference type="InterPro" id="IPR000182">
    <property type="entry name" value="GNAT_dom"/>
</dbReference>
<dbReference type="PANTHER" id="PTHR43792:SF1">
    <property type="entry name" value="N-ACETYLTRANSFERASE DOMAIN-CONTAINING PROTEIN"/>
    <property type="match status" value="1"/>
</dbReference>
<evidence type="ECO:0000313" key="3">
    <source>
        <dbReference type="Proteomes" id="UP000279995"/>
    </source>
</evidence>
<sequence length="178" mass="20336">MNTPVTTRLNFKLMNEHDWPLLHELDQDPAVMKYINRGTPSTLKQIKEIGIPRMLAYKNANKGWGLWKITLKKEDSFIGWVLVRPMHFFTQTPDFTNIEIGWRFKQSSWGQGYATEAASALCNALKMQPEIKTLSAMALADNKASISVMQKLGFTWVKNYIHTDEQGDLDAVLYAKAL</sequence>
<reference evidence="2 3" key="1">
    <citation type="submission" date="2018-10" db="EMBL/GenBank/DDBJ databases">
        <title>Complete Genome Sequence and Transcriptomic Profiles of a Marine Bacterium, Pseudoalteromonas agarivorans Hao 2018.</title>
        <authorList>
            <person name="Hao L."/>
        </authorList>
    </citation>
    <scope>NUCLEOTIDE SEQUENCE [LARGE SCALE GENOMIC DNA]</scope>
    <source>
        <strain evidence="2 3">Hao 2018</strain>
    </source>
</reference>
<dbReference type="Proteomes" id="UP000279995">
    <property type="component" value="Chromosome I"/>
</dbReference>